<protein>
    <submittedName>
        <fullName evidence="1">Uncharacterized protein</fullName>
    </submittedName>
</protein>
<dbReference type="AlphaFoldDB" id="W7X1V0"/>
<keyword evidence="2" id="KW-1185">Reference proteome</keyword>
<accession>W7X1V0</accession>
<dbReference type="InParanoid" id="W7X1V0"/>
<gene>
    <name evidence="1" type="ORF">TTHERM_000762999</name>
</gene>
<name>W7X1V0_TETTS</name>
<dbReference type="RefSeq" id="XP_012655852.1">
    <property type="nucleotide sequence ID" value="XM_012800398.1"/>
</dbReference>
<reference evidence="2" key="1">
    <citation type="journal article" date="2006" name="PLoS Biol.">
        <title>Macronuclear genome sequence of the ciliate Tetrahymena thermophila, a model eukaryote.</title>
        <authorList>
            <person name="Eisen J.A."/>
            <person name="Coyne R.S."/>
            <person name="Wu M."/>
            <person name="Wu D."/>
            <person name="Thiagarajan M."/>
            <person name="Wortman J.R."/>
            <person name="Badger J.H."/>
            <person name="Ren Q."/>
            <person name="Amedeo P."/>
            <person name="Jones K.M."/>
            <person name="Tallon L.J."/>
            <person name="Delcher A.L."/>
            <person name="Salzberg S.L."/>
            <person name="Silva J.C."/>
            <person name="Haas B.J."/>
            <person name="Majoros W.H."/>
            <person name="Farzad M."/>
            <person name="Carlton J.M."/>
            <person name="Smith R.K. Jr."/>
            <person name="Garg J."/>
            <person name="Pearlman R.E."/>
            <person name="Karrer K.M."/>
            <person name="Sun L."/>
            <person name="Manning G."/>
            <person name="Elde N.C."/>
            <person name="Turkewitz A.P."/>
            <person name="Asai D.J."/>
            <person name="Wilkes D.E."/>
            <person name="Wang Y."/>
            <person name="Cai H."/>
            <person name="Collins K."/>
            <person name="Stewart B.A."/>
            <person name="Lee S.R."/>
            <person name="Wilamowska K."/>
            <person name="Weinberg Z."/>
            <person name="Ruzzo W.L."/>
            <person name="Wloga D."/>
            <person name="Gaertig J."/>
            <person name="Frankel J."/>
            <person name="Tsao C.-C."/>
            <person name="Gorovsky M.A."/>
            <person name="Keeling P.J."/>
            <person name="Waller R.F."/>
            <person name="Patron N.J."/>
            <person name="Cherry J.M."/>
            <person name="Stover N.A."/>
            <person name="Krieger C.J."/>
            <person name="del Toro C."/>
            <person name="Ryder H.F."/>
            <person name="Williamson S.C."/>
            <person name="Barbeau R.A."/>
            <person name="Hamilton E.P."/>
            <person name="Orias E."/>
        </authorList>
    </citation>
    <scope>NUCLEOTIDE SEQUENCE [LARGE SCALE GENOMIC DNA]</scope>
    <source>
        <strain evidence="2">SB210</strain>
    </source>
</reference>
<dbReference type="KEGG" id="tet:TTHERM_000762999"/>
<evidence type="ECO:0000313" key="2">
    <source>
        <dbReference type="Proteomes" id="UP000009168"/>
    </source>
</evidence>
<dbReference type="EMBL" id="GG662407">
    <property type="protein sequence ID" value="EWS71607.1"/>
    <property type="molecule type" value="Genomic_DNA"/>
</dbReference>
<dbReference type="Proteomes" id="UP000009168">
    <property type="component" value="Unassembled WGS sequence"/>
</dbReference>
<organism evidence="1 2">
    <name type="scientific">Tetrahymena thermophila (strain SB210)</name>
    <dbReference type="NCBI Taxonomy" id="312017"/>
    <lineage>
        <taxon>Eukaryota</taxon>
        <taxon>Sar</taxon>
        <taxon>Alveolata</taxon>
        <taxon>Ciliophora</taxon>
        <taxon>Intramacronucleata</taxon>
        <taxon>Oligohymenophorea</taxon>
        <taxon>Hymenostomatida</taxon>
        <taxon>Tetrahymenina</taxon>
        <taxon>Tetrahymenidae</taxon>
        <taxon>Tetrahymena</taxon>
    </lineage>
</organism>
<sequence>MILYCIIINGKNCDSNNPSKQGILLFKKYIKHNSKNFIIPISKPCLAIRKFKSSFSQLIKGIQRCKNPENYKYR</sequence>
<dbReference type="GeneID" id="24440568"/>
<proteinExistence type="predicted"/>
<evidence type="ECO:0000313" key="1">
    <source>
        <dbReference type="EMBL" id="EWS71607.1"/>
    </source>
</evidence>